<evidence type="ECO:0000313" key="2">
    <source>
        <dbReference type="EMBL" id="OAV88445.1"/>
    </source>
</evidence>
<sequence>MTFKRDYALMVACKLLDEQYKQLPRHGWPDVYTATGAAVSLVSIAGFCIVPWHHSPAVPIKPFLAREEKAFTFTPAKQKRAEPAGLDNWKSAGDLVEQTPRTKHQLRPVQVAKERLACVDNQRRERTRCREGKTLDSENISSGLVEEKEKPGQGPSRVLQTVNEGEHKRSVLPTKQEIGGVRLPPDVS</sequence>
<reference evidence="2" key="2">
    <citation type="submission" date="2016-05" db="EMBL/GenBank/DDBJ databases">
        <title>Comparative analysis highlights variable genome content of wheat rusts and divergence of the mating loci.</title>
        <authorList>
            <person name="Cuomo C.A."/>
            <person name="Bakkeren G."/>
            <person name="Szabo L."/>
            <person name="Khalil H."/>
            <person name="Joly D."/>
            <person name="Goldberg J."/>
            <person name="Young S."/>
            <person name="Zeng Q."/>
            <person name="Fellers J."/>
        </authorList>
    </citation>
    <scope>NUCLEOTIDE SEQUENCE [LARGE SCALE GENOMIC DNA]</scope>
    <source>
        <strain evidence="2">1-1 BBBD Race 1</strain>
    </source>
</reference>
<reference evidence="3 4" key="3">
    <citation type="journal article" date="2017" name="G3 (Bethesda)">
        <title>Comparative analysis highlights variable genome content of wheat rusts and divergence of the mating loci.</title>
        <authorList>
            <person name="Cuomo C.A."/>
            <person name="Bakkeren G."/>
            <person name="Khalil H.B."/>
            <person name="Panwar V."/>
            <person name="Joly D."/>
            <person name="Linning R."/>
            <person name="Sakthikumar S."/>
            <person name="Song X."/>
            <person name="Adiconis X."/>
            <person name="Fan L."/>
            <person name="Goldberg J.M."/>
            <person name="Levin J.Z."/>
            <person name="Young S."/>
            <person name="Zeng Q."/>
            <person name="Anikster Y."/>
            <person name="Bruce M."/>
            <person name="Wang M."/>
            <person name="Yin C."/>
            <person name="McCallum B."/>
            <person name="Szabo L.J."/>
            <person name="Hulbert S."/>
            <person name="Chen X."/>
            <person name="Fellers J.P."/>
        </authorList>
    </citation>
    <scope>NUCLEOTIDE SEQUENCE</scope>
    <source>
        <strain evidence="4">Isolate 1-1 / race 1 (BBBD)</strain>
        <strain evidence="3">isolate 1-1 / race 1 (BBBD)</strain>
    </source>
</reference>
<evidence type="ECO:0000313" key="4">
    <source>
        <dbReference type="Proteomes" id="UP000005240"/>
    </source>
</evidence>
<accession>A0A180G6X0</accession>
<evidence type="ECO:0000313" key="3">
    <source>
        <dbReference type="EnsemblFungi" id="PTTG_29025-t43_1-p1"/>
    </source>
</evidence>
<feature type="compositionally biased region" description="Basic and acidic residues" evidence="1">
    <location>
        <begin position="123"/>
        <end position="136"/>
    </location>
</feature>
<name>A0A180G6X0_PUCT1</name>
<dbReference type="Proteomes" id="UP000005240">
    <property type="component" value="Unassembled WGS sequence"/>
</dbReference>
<reference evidence="2" key="1">
    <citation type="submission" date="2009-11" db="EMBL/GenBank/DDBJ databases">
        <authorList>
            <consortium name="The Broad Institute Genome Sequencing Platform"/>
            <person name="Ward D."/>
            <person name="Feldgarden M."/>
            <person name="Earl A."/>
            <person name="Young S.K."/>
            <person name="Zeng Q."/>
            <person name="Koehrsen M."/>
            <person name="Alvarado L."/>
            <person name="Berlin A."/>
            <person name="Bochicchio J."/>
            <person name="Borenstein D."/>
            <person name="Chapman S.B."/>
            <person name="Chen Z."/>
            <person name="Engels R."/>
            <person name="Freedman E."/>
            <person name="Gellesch M."/>
            <person name="Goldberg J."/>
            <person name="Griggs A."/>
            <person name="Gujja S."/>
            <person name="Heilman E."/>
            <person name="Heiman D."/>
            <person name="Hepburn T."/>
            <person name="Howarth C."/>
            <person name="Jen D."/>
            <person name="Larson L."/>
            <person name="Lewis B."/>
            <person name="Mehta T."/>
            <person name="Park D."/>
            <person name="Pearson M."/>
            <person name="Roberts A."/>
            <person name="Saif S."/>
            <person name="Shea T."/>
            <person name="Shenoy N."/>
            <person name="Sisk P."/>
            <person name="Stolte C."/>
            <person name="Sykes S."/>
            <person name="Thomson T."/>
            <person name="Walk T."/>
            <person name="White J."/>
            <person name="Yandava C."/>
            <person name="Izard J."/>
            <person name="Baranova O.V."/>
            <person name="Blanton J.M."/>
            <person name="Tanner A.C."/>
            <person name="Dewhirst F.E."/>
            <person name="Haas B."/>
            <person name="Nusbaum C."/>
            <person name="Birren B."/>
        </authorList>
    </citation>
    <scope>NUCLEOTIDE SEQUENCE [LARGE SCALE GENOMIC DNA]</scope>
    <source>
        <strain evidence="2">1-1 BBBD Race 1</strain>
    </source>
</reference>
<evidence type="ECO:0000256" key="1">
    <source>
        <dbReference type="SAM" id="MobiDB-lite"/>
    </source>
</evidence>
<protein>
    <submittedName>
        <fullName evidence="2 3">Uncharacterized protein</fullName>
    </submittedName>
</protein>
<dbReference type="EnsemblFungi" id="PTTG_29025-t43_1">
    <property type="protein sequence ID" value="PTTG_29025-t43_1-p1"/>
    <property type="gene ID" value="PTTG_29025"/>
</dbReference>
<proteinExistence type="predicted"/>
<dbReference type="VEuPathDB" id="FungiDB:PTTG_29025"/>
<feature type="region of interest" description="Disordered" evidence="1">
    <location>
        <begin position="123"/>
        <end position="188"/>
    </location>
</feature>
<dbReference type="EMBL" id="ADAS02000176">
    <property type="protein sequence ID" value="OAV88445.1"/>
    <property type="molecule type" value="Genomic_DNA"/>
</dbReference>
<gene>
    <name evidence="2" type="ORF">PTTG_29025</name>
</gene>
<reference evidence="3" key="4">
    <citation type="submission" date="2025-05" db="UniProtKB">
        <authorList>
            <consortium name="EnsemblFungi"/>
        </authorList>
    </citation>
    <scope>IDENTIFICATION</scope>
    <source>
        <strain evidence="3">isolate 1-1 / race 1 (BBBD)</strain>
    </source>
</reference>
<dbReference type="AlphaFoldDB" id="A0A180G6X0"/>
<keyword evidence="4" id="KW-1185">Reference proteome</keyword>
<organism evidence="2">
    <name type="scientific">Puccinia triticina (isolate 1-1 / race 1 (BBBD))</name>
    <name type="common">Brown leaf rust fungus</name>
    <dbReference type="NCBI Taxonomy" id="630390"/>
    <lineage>
        <taxon>Eukaryota</taxon>
        <taxon>Fungi</taxon>
        <taxon>Dikarya</taxon>
        <taxon>Basidiomycota</taxon>
        <taxon>Pucciniomycotina</taxon>
        <taxon>Pucciniomycetes</taxon>
        <taxon>Pucciniales</taxon>
        <taxon>Pucciniaceae</taxon>
        <taxon>Puccinia</taxon>
    </lineage>
</organism>